<dbReference type="FunFam" id="4.10.1080.10:FF:000001">
    <property type="entry name" value="Thrombospondin 3"/>
    <property type="match status" value="1"/>
</dbReference>
<dbReference type="SUPFAM" id="SSF103647">
    <property type="entry name" value="TSP type-3 repeat"/>
    <property type="match status" value="3"/>
</dbReference>
<dbReference type="SUPFAM" id="SSF69318">
    <property type="entry name" value="Integrin alpha N-terminal domain"/>
    <property type="match status" value="1"/>
</dbReference>
<feature type="compositionally biased region" description="Acidic residues" evidence="3">
    <location>
        <begin position="160"/>
        <end position="186"/>
    </location>
</feature>
<evidence type="ECO:0000256" key="3">
    <source>
        <dbReference type="SAM" id="MobiDB-lite"/>
    </source>
</evidence>
<evidence type="ECO:0000313" key="5">
    <source>
        <dbReference type="Proteomes" id="UP000321595"/>
    </source>
</evidence>
<dbReference type="PANTHER" id="PTHR10199">
    <property type="entry name" value="THROMBOSPONDIN"/>
    <property type="match status" value="1"/>
</dbReference>
<dbReference type="GO" id="GO:0007155">
    <property type="term" value="P:cell adhesion"/>
    <property type="evidence" value="ECO:0007669"/>
    <property type="project" value="InterPro"/>
</dbReference>
<dbReference type="InterPro" id="IPR003367">
    <property type="entry name" value="Thrombospondin_3-like_rpt"/>
</dbReference>
<dbReference type="AlphaFoldDB" id="A0A5B8XV28"/>
<dbReference type="Gene3D" id="4.10.1080.10">
    <property type="entry name" value="TSP type-3 repeat"/>
    <property type="match status" value="3"/>
</dbReference>
<dbReference type="EMBL" id="CP042467">
    <property type="protein sequence ID" value="QED29435.1"/>
    <property type="molecule type" value="Genomic_DNA"/>
</dbReference>
<dbReference type="InterPro" id="IPR028974">
    <property type="entry name" value="TSP_type-3_rpt"/>
</dbReference>
<dbReference type="RefSeq" id="WP_146962668.1">
    <property type="nucleotide sequence ID" value="NZ_CP042467.1"/>
</dbReference>
<dbReference type="InterPro" id="IPR028994">
    <property type="entry name" value="Integrin_alpha_N"/>
</dbReference>
<dbReference type="Pfam" id="PF02412">
    <property type="entry name" value="TSP_3"/>
    <property type="match status" value="6"/>
</dbReference>
<keyword evidence="1" id="KW-0732">Signal</keyword>
<dbReference type="Gene3D" id="2.130.10.130">
    <property type="entry name" value="Integrin alpha, N-terminal"/>
    <property type="match status" value="1"/>
</dbReference>
<sequence>MLNKKLLILGMLVFWNAGCSGCDDTATGGAGIGEACVLEEDCAEGLVCTDGLCAEPNTEPRDTDRDGIPDSEDNCPDIPNPLQEDSDNNGIGDACEPPSGDDRDGDGVRDSEDNCPDEPNPSQSDVDGDGIGDACDPDADDDGTLNEDDNCPLVPNPGQEDQDGDGQGDVCDDSDGDGVLDNEDNCPDVSNPNQSDQDGDGIGDACDDDRDGDGVINTNDNCPDVENPEQEDTDEDGVGDACDPDTTRREGRPFDDTCIYGAPIGVFEPELKWSLGIGANDPYPDRTQVMMTPVVANLTDDDADGVIGTRDTPDIIYGTFSTFVKASHDDLRRGVLRAASGDGTGLLWSVGADELGIGSGGGINPGGNIAVGDIDNDGFVEIIASVWSDTAETGGLVAVSHDGQVLWMTSYSRNGLLQPRQFKSWWGGPSIADLDGDGNPEIIMGATVFTNTGDLKWDAATSATLTGPMGEGINWPNGDSTRTTYTGPLSVVADLDGVTDPTLNRKTQEVVTGRTAYKHDGTVLWEADANLPDGFPAIGDFNGDGNPEVVVAANGDIRIHDGLTGAVVWGPVDLEAGRLGAPTVADLTGDGNPEIGVAGQREFFALTVNLNTPNPTLNQAVLWSNVTQDASSSMTGSSVFDFEGDGKAELVYNDELYLRVYDGTTGDVLFEQPNTSYTAVEYPIIVDVNNDGAANIVVGTNDFECDDVLPCPKGFSGIRVFGDDNDNWVSTRRIWNQHSYHINNVNEDGSIPSQETSSWVDHNTYRLNRQTELDPQAAPDLILEEPQGLFDACTGTLTTWVTNAGAVRVGAGLPVSFYGDDGSGQQYLGQALTQLPMEPGDSERVRLNVTLTNAGPWAFFAVADDLMGAGAPGTQNECNEDNNQILVPAVTDCQP</sequence>
<evidence type="ECO:0000313" key="4">
    <source>
        <dbReference type="EMBL" id="QED29435.1"/>
    </source>
</evidence>
<keyword evidence="5" id="KW-1185">Reference proteome</keyword>
<dbReference type="PROSITE" id="PS51234">
    <property type="entry name" value="TSP3"/>
    <property type="match status" value="4"/>
</dbReference>
<evidence type="ECO:0000256" key="2">
    <source>
        <dbReference type="ARBA" id="ARBA00022837"/>
    </source>
</evidence>
<feature type="compositionally biased region" description="Acidic residues" evidence="3">
    <location>
        <begin position="226"/>
        <end position="238"/>
    </location>
</feature>
<feature type="compositionally biased region" description="Basic and acidic residues" evidence="3">
    <location>
        <begin position="58"/>
        <end position="68"/>
    </location>
</feature>
<dbReference type="OrthoDB" id="262245at2"/>
<dbReference type="InterPro" id="IPR013783">
    <property type="entry name" value="Ig-like_fold"/>
</dbReference>
<accession>A0A5B8XV28</accession>
<dbReference type="Proteomes" id="UP000321595">
    <property type="component" value="Chromosome"/>
</dbReference>
<dbReference type="InterPro" id="IPR017897">
    <property type="entry name" value="Thrombospondin_3_rpt"/>
</dbReference>
<name>A0A5B8XV28_9DELT</name>
<feature type="compositionally biased region" description="Acidic residues" evidence="3">
    <location>
        <begin position="197"/>
        <end position="211"/>
    </location>
</feature>
<feature type="region of interest" description="Disordered" evidence="3">
    <location>
        <begin position="53"/>
        <end position="254"/>
    </location>
</feature>
<gene>
    <name evidence="4" type="ORF">FRD01_19785</name>
</gene>
<reference evidence="4 5" key="1">
    <citation type="submission" date="2019-08" db="EMBL/GenBank/DDBJ databases">
        <authorList>
            <person name="Liang Q."/>
        </authorList>
    </citation>
    <scope>NUCLEOTIDE SEQUENCE [LARGE SCALE GENOMIC DNA]</scope>
    <source>
        <strain evidence="4 5">V1718</strain>
    </source>
</reference>
<evidence type="ECO:0000256" key="1">
    <source>
        <dbReference type="ARBA" id="ARBA00022729"/>
    </source>
</evidence>
<dbReference type="Pfam" id="PF13517">
    <property type="entry name" value="FG-GAP_3"/>
    <property type="match status" value="1"/>
</dbReference>
<protein>
    <submittedName>
        <fullName evidence="4">Uncharacterized protein</fullName>
    </submittedName>
</protein>
<keyword evidence="2" id="KW-0106">Calcium</keyword>
<feature type="compositionally biased region" description="Acidic residues" evidence="3">
    <location>
        <begin position="126"/>
        <end position="150"/>
    </location>
</feature>
<dbReference type="GO" id="GO:0005509">
    <property type="term" value="F:calcium ion binding"/>
    <property type="evidence" value="ECO:0007669"/>
    <property type="project" value="InterPro"/>
</dbReference>
<feature type="compositionally biased region" description="Basic and acidic residues" evidence="3">
    <location>
        <begin position="245"/>
        <end position="254"/>
    </location>
</feature>
<proteinExistence type="predicted"/>
<dbReference type="KEGG" id="bbae:FRD01_19785"/>
<dbReference type="PANTHER" id="PTHR10199:SF119">
    <property type="entry name" value="RE20510P"/>
    <property type="match status" value="1"/>
</dbReference>
<feature type="compositionally biased region" description="Basic and acidic residues" evidence="3">
    <location>
        <begin position="100"/>
        <end position="112"/>
    </location>
</feature>
<organism evidence="4 5">
    <name type="scientific">Microvenator marinus</name>
    <dbReference type="NCBI Taxonomy" id="2600177"/>
    <lineage>
        <taxon>Bacteria</taxon>
        <taxon>Deltaproteobacteria</taxon>
        <taxon>Bradymonadales</taxon>
        <taxon>Microvenatoraceae</taxon>
        <taxon>Microvenator</taxon>
    </lineage>
</organism>
<dbReference type="InterPro" id="IPR013517">
    <property type="entry name" value="FG-GAP"/>
</dbReference>
<dbReference type="Gene3D" id="2.60.40.10">
    <property type="entry name" value="Immunoglobulins"/>
    <property type="match status" value="1"/>
</dbReference>